<name>A0A370B2T6_9ACTN</name>
<reference evidence="1 2" key="1">
    <citation type="submission" date="2018-07" db="EMBL/GenBank/DDBJ databases">
        <title>Streptomyces species from bats.</title>
        <authorList>
            <person name="Dunlap C."/>
        </authorList>
    </citation>
    <scope>NUCLEOTIDE SEQUENCE [LARGE SCALE GENOMIC DNA]</scope>
    <source>
        <strain evidence="1 2">AC230</strain>
    </source>
</reference>
<organism evidence="1 2">
    <name type="scientific">Streptomyces corynorhini</name>
    <dbReference type="NCBI Taxonomy" id="2282652"/>
    <lineage>
        <taxon>Bacteria</taxon>
        <taxon>Bacillati</taxon>
        <taxon>Actinomycetota</taxon>
        <taxon>Actinomycetes</taxon>
        <taxon>Kitasatosporales</taxon>
        <taxon>Streptomycetaceae</taxon>
        <taxon>Streptomyces</taxon>
    </lineage>
</organism>
<protein>
    <recommendedName>
        <fullName evidence="3">DNA primase/polymerase bifunctional N-terminal domain-containing protein</fullName>
    </recommendedName>
</protein>
<dbReference type="OrthoDB" id="4232363at2"/>
<dbReference type="EMBL" id="QQNA01000258">
    <property type="protein sequence ID" value="RDG34982.1"/>
    <property type="molecule type" value="Genomic_DNA"/>
</dbReference>
<dbReference type="RefSeq" id="WP_114626591.1">
    <property type="nucleotide sequence ID" value="NZ_QQNA01000258.1"/>
</dbReference>
<sequence length="158" mass="16625">MTELTHTQSQTTISRWLASSIPDPESAHRDWAEGRAAILALGTLFDAVKAPSRLVHAAAGAPEREAVAAALAPLGGPVIWAPSTWYMILVPAGTAEGRCSPHASALSLGTYLTVPRLDRTGPTGIHWAAPPPHARALCDPDKVAQLLHLGHQRQGSAL</sequence>
<accession>A0A370B2T6</accession>
<keyword evidence="2" id="KW-1185">Reference proteome</keyword>
<dbReference type="Proteomes" id="UP000253741">
    <property type="component" value="Unassembled WGS sequence"/>
</dbReference>
<dbReference type="AlphaFoldDB" id="A0A370B2T6"/>
<proteinExistence type="predicted"/>
<evidence type="ECO:0000313" key="2">
    <source>
        <dbReference type="Proteomes" id="UP000253741"/>
    </source>
</evidence>
<evidence type="ECO:0008006" key="3">
    <source>
        <dbReference type="Google" id="ProtNLM"/>
    </source>
</evidence>
<evidence type="ECO:0000313" key="1">
    <source>
        <dbReference type="EMBL" id="RDG34982.1"/>
    </source>
</evidence>
<comment type="caution">
    <text evidence="1">The sequence shown here is derived from an EMBL/GenBank/DDBJ whole genome shotgun (WGS) entry which is preliminary data.</text>
</comment>
<gene>
    <name evidence="1" type="ORF">DVH02_27685</name>
</gene>